<keyword evidence="2" id="KW-1185">Reference proteome</keyword>
<dbReference type="KEGG" id="dzi:111280086"/>
<evidence type="ECO:0000313" key="3">
    <source>
        <dbReference type="RefSeq" id="XP_022722981.1"/>
    </source>
</evidence>
<dbReference type="GeneID" id="111280086"/>
<dbReference type="PANTHER" id="PTHR37182:SF2">
    <property type="entry name" value="F24J8.11 PROTEIN"/>
    <property type="match status" value="1"/>
</dbReference>
<gene>
    <name evidence="3" type="primary">LOC111280086</name>
</gene>
<dbReference type="Proteomes" id="UP000515121">
    <property type="component" value="Unplaced"/>
</dbReference>
<evidence type="ECO:0000313" key="2">
    <source>
        <dbReference type="Proteomes" id="UP000515121"/>
    </source>
</evidence>
<dbReference type="AlphaFoldDB" id="A0A6P5X571"/>
<name>A0A6P5X571_DURZI</name>
<reference evidence="3" key="1">
    <citation type="submission" date="2025-08" db="UniProtKB">
        <authorList>
            <consortium name="RefSeq"/>
        </authorList>
    </citation>
    <scope>IDENTIFICATION</scope>
    <source>
        <tissue evidence="3">Fruit stalk</tissue>
    </source>
</reference>
<feature type="compositionally biased region" description="Basic and acidic residues" evidence="1">
    <location>
        <begin position="109"/>
        <end position="123"/>
    </location>
</feature>
<accession>A0A6P5X571</accession>
<protein>
    <submittedName>
        <fullName evidence="3">Uncharacterized protein LOC111280086</fullName>
    </submittedName>
</protein>
<dbReference type="PANTHER" id="PTHR37182">
    <property type="entry name" value="F24J8.11 PROTEIN"/>
    <property type="match status" value="1"/>
</dbReference>
<sequence>MAHSLTPVPGSATTHIAKSKKIRSHIPTLGLHSVWASCQKPNQVLDDKLVHRRTVTLSLAGAVLGLNVGDPRNAHAARKPPPPPPAEKKDPNVSGVQAKVLASKKRKEAMKQEISKMREKGKPIDGQSPSE</sequence>
<dbReference type="RefSeq" id="XP_022722981.1">
    <property type="nucleotide sequence ID" value="XM_022867246.1"/>
</dbReference>
<organism evidence="2 3">
    <name type="scientific">Durio zibethinus</name>
    <name type="common">Durian</name>
    <dbReference type="NCBI Taxonomy" id="66656"/>
    <lineage>
        <taxon>Eukaryota</taxon>
        <taxon>Viridiplantae</taxon>
        <taxon>Streptophyta</taxon>
        <taxon>Embryophyta</taxon>
        <taxon>Tracheophyta</taxon>
        <taxon>Spermatophyta</taxon>
        <taxon>Magnoliopsida</taxon>
        <taxon>eudicotyledons</taxon>
        <taxon>Gunneridae</taxon>
        <taxon>Pentapetalae</taxon>
        <taxon>rosids</taxon>
        <taxon>malvids</taxon>
        <taxon>Malvales</taxon>
        <taxon>Malvaceae</taxon>
        <taxon>Helicteroideae</taxon>
        <taxon>Durio</taxon>
    </lineage>
</organism>
<proteinExistence type="predicted"/>
<feature type="region of interest" description="Disordered" evidence="1">
    <location>
        <begin position="67"/>
        <end position="131"/>
    </location>
</feature>
<evidence type="ECO:0000256" key="1">
    <source>
        <dbReference type="SAM" id="MobiDB-lite"/>
    </source>
</evidence>
<dbReference type="OrthoDB" id="785928at2759"/>